<dbReference type="InParanoid" id="S7XFF5"/>
<gene>
    <name evidence="4" type="ORF">SLOPH_1331</name>
</gene>
<feature type="domain" description="AMP-dependent synthetase/ligase" evidence="3">
    <location>
        <begin position="43"/>
        <end position="493"/>
    </location>
</feature>
<dbReference type="GO" id="GO:0004467">
    <property type="term" value="F:long-chain fatty acid-CoA ligase activity"/>
    <property type="evidence" value="ECO:0007669"/>
    <property type="project" value="TreeGrafter"/>
</dbReference>
<dbReference type="VEuPathDB" id="MicrosporidiaDB:SLOPH_1331"/>
<dbReference type="GO" id="GO:0005783">
    <property type="term" value="C:endoplasmic reticulum"/>
    <property type="evidence" value="ECO:0007669"/>
    <property type="project" value="TreeGrafter"/>
</dbReference>
<dbReference type="PANTHER" id="PTHR43272:SF33">
    <property type="entry name" value="AMP-BINDING DOMAIN-CONTAINING PROTEIN-RELATED"/>
    <property type="match status" value="1"/>
</dbReference>
<dbReference type="InterPro" id="IPR000873">
    <property type="entry name" value="AMP-dep_synth/lig_dom"/>
</dbReference>
<keyword evidence="5" id="KW-1185">Reference proteome</keyword>
<keyword evidence="1" id="KW-0547">Nucleotide-binding</keyword>
<evidence type="ECO:0000256" key="1">
    <source>
        <dbReference type="ARBA" id="ARBA00022741"/>
    </source>
</evidence>
<dbReference type="PANTHER" id="PTHR43272">
    <property type="entry name" value="LONG-CHAIN-FATTY-ACID--COA LIGASE"/>
    <property type="match status" value="1"/>
</dbReference>
<dbReference type="AlphaFoldDB" id="S7XFF5"/>
<comment type="caution">
    <text evidence="4">The sequence shown here is derived from an EMBL/GenBank/DDBJ whole genome shotgun (WGS) entry which is preliminary data.</text>
</comment>
<reference evidence="5" key="1">
    <citation type="journal article" date="2013" name="PLoS Genet.">
        <title>The genome of Spraguea lophii and the basis of host-microsporidian interactions.</title>
        <authorList>
            <person name="Campbell S.E."/>
            <person name="Williams T.A."/>
            <person name="Yousuf A."/>
            <person name="Soanes D.M."/>
            <person name="Paszkiewicz K.H."/>
            <person name="Williams B.A.P."/>
        </authorList>
    </citation>
    <scope>NUCLEOTIDE SEQUENCE [LARGE SCALE GENOMIC DNA]</scope>
    <source>
        <strain evidence="5">42_110</strain>
    </source>
</reference>
<dbReference type="OMA" id="WYHSIGL"/>
<dbReference type="OrthoDB" id="1700726at2759"/>
<dbReference type="GO" id="GO:0016020">
    <property type="term" value="C:membrane"/>
    <property type="evidence" value="ECO:0007669"/>
    <property type="project" value="TreeGrafter"/>
</dbReference>
<evidence type="ECO:0000313" key="5">
    <source>
        <dbReference type="Proteomes" id="UP000014978"/>
    </source>
</evidence>
<dbReference type="Gene3D" id="3.40.50.12780">
    <property type="entry name" value="N-terminal domain of ligase-like"/>
    <property type="match status" value="1"/>
</dbReference>
<dbReference type="SUPFAM" id="SSF56801">
    <property type="entry name" value="Acetyl-CoA synthetase-like"/>
    <property type="match status" value="1"/>
</dbReference>
<dbReference type="Proteomes" id="UP000014978">
    <property type="component" value="Unassembled WGS sequence"/>
</dbReference>
<dbReference type="GO" id="GO:0005524">
    <property type="term" value="F:ATP binding"/>
    <property type="evidence" value="ECO:0007669"/>
    <property type="project" value="UniProtKB-KW"/>
</dbReference>
<name>S7XFF5_SPRLO</name>
<dbReference type="InterPro" id="IPR020845">
    <property type="entry name" value="AMP-binding_CS"/>
</dbReference>
<organism evidence="4 5">
    <name type="scientific">Spraguea lophii (strain 42_110)</name>
    <name type="common">Microsporidian parasite</name>
    <dbReference type="NCBI Taxonomy" id="1358809"/>
    <lineage>
        <taxon>Eukaryota</taxon>
        <taxon>Fungi</taxon>
        <taxon>Fungi incertae sedis</taxon>
        <taxon>Microsporidia</taxon>
        <taxon>Spragueidae</taxon>
        <taxon>Spraguea</taxon>
    </lineage>
</organism>
<keyword evidence="4" id="KW-0436">Ligase</keyword>
<dbReference type="EMBL" id="ATCN01001287">
    <property type="protein sequence ID" value="EPR77779.1"/>
    <property type="molecule type" value="Genomic_DNA"/>
</dbReference>
<dbReference type="STRING" id="1358809.S7XFF5"/>
<dbReference type="HOGENOM" id="CLU_000022_45_4_1"/>
<dbReference type="FunCoup" id="S7XFF5">
    <property type="interactions" value="47"/>
</dbReference>
<dbReference type="Pfam" id="PF00501">
    <property type="entry name" value="AMP-binding"/>
    <property type="match status" value="1"/>
</dbReference>
<dbReference type="PROSITE" id="PS00455">
    <property type="entry name" value="AMP_BINDING"/>
    <property type="match status" value="1"/>
</dbReference>
<evidence type="ECO:0000256" key="2">
    <source>
        <dbReference type="ARBA" id="ARBA00022840"/>
    </source>
</evidence>
<dbReference type="InterPro" id="IPR042099">
    <property type="entry name" value="ANL_N_sf"/>
</dbReference>
<evidence type="ECO:0000313" key="4">
    <source>
        <dbReference type="EMBL" id="EPR77779.1"/>
    </source>
</evidence>
<protein>
    <submittedName>
        <fullName evidence="4">Long-chain-fatty-acid-CoA ligase</fullName>
    </submittedName>
</protein>
<keyword evidence="2" id="KW-0067">ATP-binding</keyword>
<proteinExistence type="predicted"/>
<accession>S7XFF5</accession>
<sequence length="649" mass="74702">MKIRHEFMIEEDGVYRHPEYDEDILCTKDGSQTLHELFINIVKRRPNNEFLGRIINDKVEYLTFQETYYQTVKLAAFLKLLIPEKQIITLFTRNRPEWIITEQASYMNNSIICPLYSTLGIVALEHIIDEVESKICFVSEQNAKNLYEMVLSKKETSVTDIISYDCLEDSLISEYNEKGINVHHYDDIMECETYLDIMKLMCKNREENIEDFRTKDNNDDEKIIKDENIKNIQFTSELKGSDISTICYTSGTTGLPKGGMLTHKNFIVTSASFFKGTNGDPLLKIDESTVYISYLPLAHVMERVSLITVLSVGCKIGFFRGNPKLIQQDFQIIKPKFLIGVPRIFNVFKEKIIEKVKERGFFVYLIFIMALKYKIWRQKYGSYSSPFLDKFIFSKVAKEFGGKLEAGLSGGAPLNPEVCEFLQAVFSFQLTEGYGQTEATAANMTKPREANVCGTVGVPFPSVLVKLDTSIEHGHPQMGEILLKGKALFKGYYKDEQKTKDAYTEDGWLRTGDIGEVKHGLFYIIGRKKDSFKTSLGEYITPERLEDLYKQSNIHDILITGNKYCDYIVAIVICLDESISKDEIIKKITDYGLELVKDNKIMKFEIPKKIHVLRKPFDEYGEFVTPTGKKKRVQVESYFKSIIDNLYEK</sequence>
<evidence type="ECO:0000259" key="3">
    <source>
        <dbReference type="Pfam" id="PF00501"/>
    </source>
</evidence>